<gene>
    <name evidence="8" type="ORF">DACRYDRAFT_109397</name>
</gene>
<dbReference type="GO" id="GO:0005694">
    <property type="term" value="C:chromosome"/>
    <property type="evidence" value="ECO:0007669"/>
    <property type="project" value="TreeGrafter"/>
</dbReference>
<dbReference type="HOGENOM" id="CLU_1204728_0_0_1"/>
<dbReference type="GO" id="GO:0000724">
    <property type="term" value="P:double-strand break repair via homologous recombination"/>
    <property type="evidence" value="ECO:0007669"/>
    <property type="project" value="TreeGrafter"/>
</dbReference>
<evidence type="ECO:0000256" key="1">
    <source>
        <dbReference type="ARBA" id="ARBA00005446"/>
    </source>
</evidence>
<reference evidence="8 9" key="1">
    <citation type="journal article" date="2012" name="Science">
        <title>The Paleozoic origin of enzymatic lignin decomposition reconstructed from 31 fungal genomes.</title>
        <authorList>
            <person name="Floudas D."/>
            <person name="Binder M."/>
            <person name="Riley R."/>
            <person name="Barry K."/>
            <person name="Blanchette R.A."/>
            <person name="Henrissat B."/>
            <person name="Martinez A.T."/>
            <person name="Otillar R."/>
            <person name="Spatafora J.W."/>
            <person name="Yadav J.S."/>
            <person name="Aerts A."/>
            <person name="Benoit I."/>
            <person name="Boyd A."/>
            <person name="Carlson A."/>
            <person name="Copeland A."/>
            <person name="Coutinho P.M."/>
            <person name="de Vries R.P."/>
            <person name="Ferreira P."/>
            <person name="Findley K."/>
            <person name="Foster B."/>
            <person name="Gaskell J."/>
            <person name="Glotzer D."/>
            <person name="Gorecki P."/>
            <person name="Heitman J."/>
            <person name="Hesse C."/>
            <person name="Hori C."/>
            <person name="Igarashi K."/>
            <person name="Jurgens J.A."/>
            <person name="Kallen N."/>
            <person name="Kersten P."/>
            <person name="Kohler A."/>
            <person name="Kuees U."/>
            <person name="Kumar T.K.A."/>
            <person name="Kuo A."/>
            <person name="LaButti K."/>
            <person name="Larrondo L.F."/>
            <person name="Lindquist E."/>
            <person name="Ling A."/>
            <person name="Lombard V."/>
            <person name="Lucas S."/>
            <person name="Lundell T."/>
            <person name="Martin R."/>
            <person name="McLaughlin D.J."/>
            <person name="Morgenstern I."/>
            <person name="Morin E."/>
            <person name="Murat C."/>
            <person name="Nagy L.G."/>
            <person name="Nolan M."/>
            <person name="Ohm R.A."/>
            <person name="Patyshakuliyeva A."/>
            <person name="Rokas A."/>
            <person name="Ruiz-Duenas F.J."/>
            <person name="Sabat G."/>
            <person name="Salamov A."/>
            <person name="Samejima M."/>
            <person name="Schmutz J."/>
            <person name="Slot J.C."/>
            <person name="St John F."/>
            <person name="Stenlid J."/>
            <person name="Sun H."/>
            <person name="Sun S."/>
            <person name="Syed K."/>
            <person name="Tsang A."/>
            <person name="Wiebenga A."/>
            <person name="Young D."/>
            <person name="Pisabarro A."/>
            <person name="Eastwood D.C."/>
            <person name="Martin F."/>
            <person name="Cullen D."/>
            <person name="Grigoriev I.V."/>
            <person name="Hibbett D.S."/>
        </authorList>
    </citation>
    <scope>NUCLEOTIDE SEQUENCE [LARGE SCALE GENOMIC DNA]</scope>
    <source>
        <strain evidence="8 9">DJM-731 SS1</strain>
    </source>
</reference>
<feature type="compositionally biased region" description="Low complexity" evidence="6">
    <location>
        <begin position="220"/>
        <end position="230"/>
    </location>
</feature>
<keyword evidence="3" id="KW-0413">Isomerase</keyword>
<dbReference type="OrthoDB" id="10261556at2759"/>
<dbReference type="Pfam" id="PF16124">
    <property type="entry name" value="RecQ_Zn_bind"/>
    <property type="match status" value="1"/>
</dbReference>
<dbReference type="PANTHER" id="PTHR13710">
    <property type="entry name" value="DNA HELICASE RECQ FAMILY MEMBER"/>
    <property type="match status" value="1"/>
</dbReference>
<keyword evidence="2" id="KW-0238">DNA-binding</keyword>
<evidence type="ECO:0000313" key="9">
    <source>
        <dbReference type="Proteomes" id="UP000030653"/>
    </source>
</evidence>
<dbReference type="Proteomes" id="UP000030653">
    <property type="component" value="Unassembled WGS sequence"/>
</dbReference>
<accession>M5FWA8</accession>
<feature type="region of interest" description="Disordered" evidence="6">
    <location>
        <begin position="206"/>
        <end position="230"/>
    </location>
</feature>
<dbReference type="STRING" id="1858805.M5FWA8"/>
<keyword evidence="9" id="KW-1185">Reference proteome</keyword>
<dbReference type="InterPro" id="IPR027417">
    <property type="entry name" value="P-loop_NTPase"/>
</dbReference>
<dbReference type="GeneID" id="63683933"/>
<organism evidence="8 9">
    <name type="scientific">Dacryopinax primogenitus (strain DJM 731)</name>
    <name type="common">Brown rot fungus</name>
    <dbReference type="NCBI Taxonomy" id="1858805"/>
    <lineage>
        <taxon>Eukaryota</taxon>
        <taxon>Fungi</taxon>
        <taxon>Dikarya</taxon>
        <taxon>Basidiomycota</taxon>
        <taxon>Agaricomycotina</taxon>
        <taxon>Dacrymycetes</taxon>
        <taxon>Dacrymycetales</taxon>
        <taxon>Dacrymycetaceae</taxon>
        <taxon>Dacryopinax</taxon>
    </lineage>
</organism>
<protein>
    <recommendedName>
        <fullName evidence="5">DNA 3'-5' helicase</fullName>
        <ecNumber evidence="5">5.6.2.4</ecNumber>
    </recommendedName>
</protein>
<dbReference type="RefSeq" id="XP_040626867.1">
    <property type="nucleotide sequence ID" value="XM_040768871.1"/>
</dbReference>
<dbReference type="GO" id="GO:0043138">
    <property type="term" value="F:3'-5' DNA helicase activity"/>
    <property type="evidence" value="ECO:0007669"/>
    <property type="project" value="UniProtKB-EC"/>
</dbReference>
<evidence type="ECO:0000256" key="3">
    <source>
        <dbReference type="ARBA" id="ARBA00023235"/>
    </source>
</evidence>
<dbReference type="GO" id="GO:0009378">
    <property type="term" value="F:four-way junction helicase activity"/>
    <property type="evidence" value="ECO:0007669"/>
    <property type="project" value="TreeGrafter"/>
</dbReference>
<dbReference type="GO" id="GO:0005737">
    <property type="term" value="C:cytoplasm"/>
    <property type="evidence" value="ECO:0007669"/>
    <property type="project" value="TreeGrafter"/>
</dbReference>
<dbReference type="EC" id="5.6.2.4" evidence="5"/>
<name>M5FWA8_DACPD</name>
<evidence type="ECO:0000256" key="4">
    <source>
        <dbReference type="ARBA" id="ARBA00034617"/>
    </source>
</evidence>
<dbReference type="PANTHER" id="PTHR13710:SF105">
    <property type="entry name" value="ATP-DEPENDENT DNA HELICASE Q1"/>
    <property type="match status" value="1"/>
</dbReference>
<evidence type="ECO:0000259" key="7">
    <source>
        <dbReference type="Pfam" id="PF16124"/>
    </source>
</evidence>
<feature type="domain" description="ATP-dependent DNA helicase RecQ zinc-binding" evidence="7">
    <location>
        <begin position="54"/>
        <end position="94"/>
    </location>
</feature>
<comment type="similarity">
    <text evidence="1">Belongs to the helicase family. RecQ subfamily.</text>
</comment>
<sequence length="230" mass="25912">MAIRFVIHASVPQSMEAFYQEAGRAGRDGKPSRCIMYYDYKDVLDWISITSSKKGELDSGTCEDLQKVVNYTEDDATCRRVLILRHFGENNFDPAASGEKNNAGHHAVNLMKLLEETQHRPTSVAQLQAAYRGSSGKMLTKDYVVAVIHQLLSKQVFRCYLPERRTAEGRNSFASGRMALCLKIGPRADHLKELSILVYDNIRMDKSKPSRASKRQMKVESGSESEWSSS</sequence>
<comment type="catalytic activity">
    <reaction evidence="4">
        <text>Couples ATP hydrolysis with the unwinding of duplex DNA by translocating in the 3'-5' direction.</text>
        <dbReference type="EC" id="5.6.2.4"/>
    </reaction>
</comment>
<evidence type="ECO:0000256" key="6">
    <source>
        <dbReference type="SAM" id="MobiDB-lite"/>
    </source>
</evidence>
<evidence type="ECO:0000313" key="8">
    <source>
        <dbReference type="EMBL" id="EJT99969.1"/>
    </source>
</evidence>
<dbReference type="EMBL" id="JH795868">
    <property type="protein sequence ID" value="EJT99969.1"/>
    <property type="molecule type" value="Genomic_DNA"/>
</dbReference>
<dbReference type="GO" id="GO:0003677">
    <property type="term" value="F:DNA binding"/>
    <property type="evidence" value="ECO:0007669"/>
    <property type="project" value="UniProtKB-KW"/>
</dbReference>
<dbReference type="InterPro" id="IPR032284">
    <property type="entry name" value="RecQ_Zn-bd"/>
</dbReference>
<proteinExistence type="inferred from homology"/>
<dbReference type="Gene3D" id="3.40.50.300">
    <property type="entry name" value="P-loop containing nucleotide triphosphate hydrolases"/>
    <property type="match status" value="1"/>
</dbReference>
<dbReference type="AlphaFoldDB" id="M5FWA8"/>
<dbReference type="SUPFAM" id="SSF52540">
    <property type="entry name" value="P-loop containing nucleoside triphosphate hydrolases"/>
    <property type="match status" value="1"/>
</dbReference>
<evidence type="ECO:0000256" key="2">
    <source>
        <dbReference type="ARBA" id="ARBA00023125"/>
    </source>
</evidence>
<evidence type="ECO:0000256" key="5">
    <source>
        <dbReference type="ARBA" id="ARBA00034808"/>
    </source>
</evidence>